<reference evidence="1 2" key="1">
    <citation type="submission" date="2017-09" db="EMBL/GenBank/DDBJ databases">
        <title>Sphingomonas adhaesiva DSM 7418, whole genome shotgun sequence.</title>
        <authorList>
            <person name="Feng G."/>
            <person name="Zhu H."/>
        </authorList>
    </citation>
    <scope>NUCLEOTIDE SEQUENCE [LARGE SCALE GENOMIC DNA]</scope>
    <source>
        <strain evidence="1 2">DSM 7418</strain>
    </source>
</reference>
<dbReference type="InterPro" id="IPR013328">
    <property type="entry name" value="6PGD_dom2"/>
</dbReference>
<dbReference type="AlphaFoldDB" id="A0A2A4I909"/>
<evidence type="ECO:0000313" key="1">
    <source>
        <dbReference type="EMBL" id="PCG14272.1"/>
    </source>
</evidence>
<accession>A0A2A4I909</accession>
<dbReference type="RefSeq" id="WP_066706765.1">
    <property type="nucleotide sequence ID" value="NZ_JBHIWA010000035.1"/>
</dbReference>
<name>A0A2A4I909_9SPHN</name>
<dbReference type="EMBL" id="NWVC01000004">
    <property type="protein sequence ID" value="PCG14272.1"/>
    <property type="molecule type" value="Genomic_DNA"/>
</dbReference>
<gene>
    <name evidence="1" type="ORF">COA07_10825</name>
</gene>
<dbReference type="Proteomes" id="UP000218323">
    <property type="component" value="Unassembled WGS sequence"/>
</dbReference>
<comment type="caution">
    <text evidence="1">The sequence shown here is derived from an EMBL/GenBank/DDBJ whole genome shotgun (WGS) entry which is preliminary data.</text>
</comment>
<dbReference type="Gene3D" id="1.10.1040.10">
    <property type="entry name" value="N-(1-d-carboxylethyl)-l-norvaline Dehydrogenase, domain 2"/>
    <property type="match status" value="1"/>
</dbReference>
<keyword evidence="2" id="KW-1185">Reference proteome</keyword>
<evidence type="ECO:0000313" key="2">
    <source>
        <dbReference type="Proteomes" id="UP000218323"/>
    </source>
</evidence>
<proteinExistence type="predicted"/>
<protein>
    <submittedName>
        <fullName evidence="1">Uncharacterized protein</fullName>
    </submittedName>
</protein>
<sequence length="64" mass="6670">MDPFAFEKARPALDLLGTETIHLGPSGSGAMPKLIDKFLCGAQVAALAEAIAAIKRSGLVAFRD</sequence>
<organism evidence="1 2">
    <name type="scientific">Sphingomonas adhaesiva</name>
    <dbReference type="NCBI Taxonomy" id="28212"/>
    <lineage>
        <taxon>Bacteria</taxon>
        <taxon>Pseudomonadati</taxon>
        <taxon>Pseudomonadota</taxon>
        <taxon>Alphaproteobacteria</taxon>
        <taxon>Sphingomonadales</taxon>
        <taxon>Sphingomonadaceae</taxon>
        <taxon>Sphingomonas</taxon>
    </lineage>
</organism>